<evidence type="ECO:0000256" key="1">
    <source>
        <dbReference type="SAM" id="Phobius"/>
    </source>
</evidence>
<keyword evidence="1" id="KW-1133">Transmembrane helix</keyword>
<dbReference type="AlphaFoldDB" id="B6H0T6"/>
<feature type="transmembrane region" description="Helical" evidence="1">
    <location>
        <begin position="20"/>
        <end position="40"/>
    </location>
</feature>
<dbReference type="HOGENOM" id="CLU_2250950_0_0_1"/>
<dbReference type="VEuPathDB" id="FungiDB:PCH_Pc12g14270"/>
<keyword evidence="1" id="KW-0472">Membrane</keyword>
<gene>
    <name evidence="2" type="ORF">Pc12g14270</name>
    <name evidence="2" type="ORF">PCH_Pc12g14270</name>
</gene>
<keyword evidence="1" id="KW-0812">Transmembrane</keyword>
<keyword evidence="3" id="KW-1185">Reference proteome</keyword>
<reference evidence="2 3" key="1">
    <citation type="journal article" date="2008" name="Nat. Biotechnol.">
        <title>Genome sequencing and analysis of the filamentous fungus Penicillium chrysogenum.</title>
        <authorList>
            <person name="van den Berg M.A."/>
            <person name="Albang R."/>
            <person name="Albermann K."/>
            <person name="Badger J.H."/>
            <person name="Daran J.-M."/>
            <person name="Driessen A.J.M."/>
            <person name="Garcia-Estrada C."/>
            <person name="Fedorova N.D."/>
            <person name="Harris D.M."/>
            <person name="Heijne W.H.M."/>
            <person name="Joardar V.S."/>
            <person name="Kiel J.A.K.W."/>
            <person name="Kovalchuk A."/>
            <person name="Martin J.F."/>
            <person name="Nierman W.C."/>
            <person name="Nijland J.G."/>
            <person name="Pronk J.T."/>
            <person name="Roubos J.A."/>
            <person name="van der Klei I.J."/>
            <person name="van Peij N.N.M.E."/>
            <person name="Veenhuis M."/>
            <person name="von Doehren H."/>
            <person name="Wagner C."/>
            <person name="Wortman J.R."/>
            <person name="Bovenberg R.A.L."/>
        </authorList>
    </citation>
    <scope>NUCLEOTIDE SEQUENCE [LARGE SCALE GENOMIC DNA]</scope>
    <source>
        <strain evidence="3">ATCC 28089 / DSM 1075 / NRRL 1951 / Wisconsin 54-1255</strain>
    </source>
</reference>
<evidence type="ECO:0000313" key="3">
    <source>
        <dbReference type="Proteomes" id="UP000000724"/>
    </source>
</evidence>
<evidence type="ECO:0000313" key="2">
    <source>
        <dbReference type="EMBL" id="CAP81054.1"/>
    </source>
</evidence>
<accession>B6H0T6</accession>
<name>B6H0T6_PENRW</name>
<protein>
    <submittedName>
        <fullName evidence="2">Uncharacterized protein</fullName>
    </submittedName>
</protein>
<proteinExistence type="predicted"/>
<dbReference type="EMBL" id="AM920427">
    <property type="protein sequence ID" value="CAP81054.1"/>
    <property type="molecule type" value="Genomic_DNA"/>
</dbReference>
<organism evidence="2 3">
    <name type="scientific">Penicillium rubens (strain ATCC 28089 / DSM 1075 / NRRL 1951 / Wisconsin 54-1255)</name>
    <name type="common">Penicillium chrysogenum</name>
    <dbReference type="NCBI Taxonomy" id="500485"/>
    <lineage>
        <taxon>Eukaryota</taxon>
        <taxon>Fungi</taxon>
        <taxon>Dikarya</taxon>
        <taxon>Ascomycota</taxon>
        <taxon>Pezizomycotina</taxon>
        <taxon>Eurotiomycetes</taxon>
        <taxon>Eurotiomycetidae</taxon>
        <taxon>Eurotiales</taxon>
        <taxon>Aspergillaceae</taxon>
        <taxon>Penicillium</taxon>
        <taxon>Penicillium chrysogenum species complex</taxon>
    </lineage>
</organism>
<dbReference type="Proteomes" id="UP000000724">
    <property type="component" value="Contig Pc00c12"/>
</dbReference>
<sequence>MSPGEKVAGSFSADSSDESLVGIVVGASTLVTFSILYSASSKERIIHPWMPACSLHTTKTSCQFAPLDSFERLMEQIAVDSPAFPCWNVGDAVLGRNSEWPEAA</sequence>